<dbReference type="Proteomes" id="UP000706124">
    <property type="component" value="Unassembled WGS sequence"/>
</dbReference>
<keyword evidence="3" id="KW-1185">Reference proteome</keyword>
<feature type="compositionally biased region" description="Low complexity" evidence="1">
    <location>
        <begin position="1"/>
        <end position="20"/>
    </location>
</feature>
<evidence type="ECO:0000313" key="3">
    <source>
        <dbReference type="Proteomes" id="UP000706124"/>
    </source>
</evidence>
<evidence type="ECO:0000256" key="1">
    <source>
        <dbReference type="SAM" id="MobiDB-lite"/>
    </source>
</evidence>
<organism evidence="2 3">
    <name type="scientific">Claviceps pazoutovae</name>
    <dbReference type="NCBI Taxonomy" id="1649127"/>
    <lineage>
        <taxon>Eukaryota</taxon>
        <taxon>Fungi</taxon>
        <taxon>Dikarya</taxon>
        <taxon>Ascomycota</taxon>
        <taxon>Pezizomycotina</taxon>
        <taxon>Sordariomycetes</taxon>
        <taxon>Hypocreomycetidae</taxon>
        <taxon>Hypocreales</taxon>
        <taxon>Clavicipitaceae</taxon>
        <taxon>Claviceps</taxon>
    </lineage>
</organism>
<gene>
    <name evidence="2" type="ORF">E4U60_007649</name>
</gene>
<dbReference type="EMBL" id="SRPO01000009">
    <property type="protein sequence ID" value="KAG5949048.1"/>
    <property type="molecule type" value="Genomic_DNA"/>
</dbReference>
<protein>
    <submittedName>
        <fullName evidence="2">Uncharacterized protein</fullName>
    </submittedName>
</protein>
<evidence type="ECO:0000313" key="2">
    <source>
        <dbReference type="EMBL" id="KAG5949048.1"/>
    </source>
</evidence>
<comment type="caution">
    <text evidence="2">The sequence shown here is derived from an EMBL/GenBank/DDBJ whole genome shotgun (WGS) entry which is preliminary data.</text>
</comment>
<accession>A0A9P7MIZ6</accession>
<name>A0A9P7MIZ6_9HYPO</name>
<dbReference type="AlphaFoldDB" id="A0A9P7MIZ6"/>
<sequence length="103" mass="11427">MSLPESSPASSEPVKPAAPADTEPEEQVASIKSDQYDSAEDTEIDSAGHERREESLWKASVFSLREPIAPLPWPLFWRLPVLRAPFLSPRNAARGYGYIRFAG</sequence>
<feature type="region of interest" description="Disordered" evidence="1">
    <location>
        <begin position="1"/>
        <end position="53"/>
    </location>
</feature>
<reference evidence="2 3" key="1">
    <citation type="journal article" date="2020" name="bioRxiv">
        <title>Whole genome comparisons of ergot fungi reveals the divergence and evolution of species within the genus Claviceps are the result of varying mechanisms driving genome evolution and host range expansion.</title>
        <authorList>
            <person name="Wyka S.A."/>
            <person name="Mondo S.J."/>
            <person name="Liu M."/>
            <person name="Dettman J."/>
            <person name="Nalam V."/>
            <person name="Broders K.D."/>
        </authorList>
    </citation>
    <scope>NUCLEOTIDE SEQUENCE [LARGE SCALE GENOMIC DNA]</scope>
    <source>
        <strain evidence="2 3">CCC 1485</strain>
    </source>
</reference>
<proteinExistence type="predicted"/>